<comment type="caution">
    <text evidence="2">The sequence shown here is derived from an EMBL/GenBank/DDBJ whole genome shotgun (WGS) entry which is preliminary data.</text>
</comment>
<dbReference type="RefSeq" id="WP_382369333.1">
    <property type="nucleotide sequence ID" value="NZ_JBHLWB010000003.1"/>
</dbReference>
<proteinExistence type="predicted"/>
<protein>
    <recommendedName>
        <fullName evidence="4">Lipoprotein</fullName>
    </recommendedName>
</protein>
<name>A0ABV6GZE1_9PAST</name>
<sequence>MNDEMNISANFVAKVMKSLLFTFIIFVLGLCSHIVYDVSRSVLPGKVFPVPLKANGATYEFEYIPPNASLRRQTLFLYIDKQDYLLWRKKLKLGDEDFSIGYVFTIQMTIYHKNKKVFENTYSYKNTYNSPSVFLNDKPINIQGFTAFNVKYPYPNNYFKFKSGEKYKIVFKDLSTDPEIKHLRIYLGLDGAGEGSVYKVKP</sequence>
<keyword evidence="1" id="KW-1133">Transmembrane helix</keyword>
<evidence type="ECO:0000313" key="2">
    <source>
        <dbReference type="EMBL" id="MFC0308733.1"/>
    </source>
</evidence>
<keyword evidence="1" id="KW-0472">Membrane</keyword>
<dbReference type="Proteomes" id="UP001589767">
    <property type="component" value="Unassembled WGS sequence"/>
</dbReference>
<gene>
    <name evidence="2" type="ORF">ACFFHK_03290</name>
</gene>
<reference evidence="2 3" key="1">
    <citation type="submission" date="2024-09" db="EMBL/GenBank/DDBJ databases">
        <authorList>
            <person name="Sun Q."/>
            <person name="Mori K."/>
        </authorList>
    </citation>
    <scope>NUCLEOTIDE SEQUENCE [LARGE SCALE GENOMIC DNA]</scope>
    <source>
        <strain evidence="2 3">CCM 7539</strain>
    </source>
</reference>
<evidence type="ECO:0000256" key="1">
    <source>
        <dbReference type="SAM" id="Phobius"/>
    </source>
</evidence>
<evidence type="ECO:0008006" key="4">
    <source>
        <dbReference type="Google" id="ProtNLM"/>
    </source>
</evidence>
<organism evidence="2 3">
    <name type="scientific">Gallibacterium trehalosifermentans</name>
    <dbReference type="NCBI Taxonomy" id="516935"/>
    <lineage>
        <taxon>Bacteria</taxon>
        <taxon>Pseudomonadati</taxon>
        <taxon>Pseudomonadota</taxon>
        <taxon>Gammaproteobacteria</taxon>
        <taxon>Pasteurellales</taxon>
        <taxon>Pasteurellaceae</taxon>
        <taxon>Gallibacterium</taxon>
    </lineage>
</organism>
<keyword evidence="1" id="KW-0812">Transmembrane</keyword>
<keyword evidence="3" id="KW-1185">Reference proteome</keyword>
<evidence type="ECO:0000313" key="3">
    <source>
        <dbReference type="Proteomes" id="UP001589767"/>
    </source>
</evidence>
<feature type="transmembrane region" description="Helical" evidence="1">
    <location>
        <begin position="15"/>
        <end position="36"/>
    </location>
</feature>
<accession>A0ABV6GZE1</accession>
<dbReference type="EMBL" id="JBHLWB010000003">
    <property type="protein sequence ID" value="MFC0308733.1"/>
    <property type="molecule type" value="Genomic_DNA"/>
</dbReference>